<keyword evidence="4" id="KW-1185">Reference proteome</keyword>
<accession>A0A6H0XJ58</accession>
<dbReference type="InterPro" id="IPR000300">
    <property type="entry name" value="IPPc"/>
</dbReference>
<evidence type="ECO:0000313" key="4">
    <source>
        <dbReference type="Proteomes" id="UP000503462"/>
    </source>
</evidence>
<evidence type="ECO:0000313" key="3">
    <source>
        <dbReference type="EMBL" id="QIW94670.1"/>
    </source>
</evidence>
<proteinExistence type="predicted"/>
<dbReference type="EMBL" id="CP051139">
    <property type="protein sequence ID" value="QIW94670.1"/>
    <property type="molecule type" value="Genomic_DNA"/>
</dbReference>
<protein>
    <recommendedName>
        <fullName evidence="2">Inositol polyphosphate-related phosphatase domain-containing protein</fullName>
    </recommendedName>
</protein>
<dbReference type="Gene3D" id="3.60.10.10">
    <property type="entry name" value="Endonuclease/exonuclease/phosphatase"/>
    <property type="match status" value="1"/>
</dbReference>
<dbReference type="PANTHER" id="PTHR11200:SF286">
    <property type="entry name" value="5-PHOSPHATASE, PUTATIVE (AFU_ORTHOLOGUE AFUA_5G07600)-RELATED"/>
    <property type="match status" value="1"/>
</dbReference>
<feature type="domain" description="Inositol polyphosphate-related phosphatase" evidence="2">
    <location>
        <begin position="2"/>
        <end position="312"/>
    </location>
</feature>
<dbReference type="GO" id="GO:0004439">
    <property type="term" value="F:phosphatidylinositol-4,5-bisphosphate 5-phosphatase activity"/>
    <property type="evidence" value="ECO:0007669"/>
    <property type="project" value="TreeGrafter"/>
</dbReference>
<dbReference type="SUPFAM" id="SSF56219">
    <property type="entry name" value="DNase I-like"/>
    <property type="match status" value="1"/>
</dbReference>
<dbReference type="InterPro" id="IPR036691">
    <property type="entry name" value="Endo/exonu/phosph_ase_sf"/>
</dbReference>
<evidence type="ECO:0000259" key="2">
    <source>
        <dbReference type="SMART" id="SM00128"/>
    </source>
</evidence>
<dbReference type="InterPro" id="IPR046985">
    <property type="entry name" value="IP5"/>
</dbReference>
<dbReference type="Proteomes" id="UP000503462">
    <property type="component" value="Chromosome 1"/>
</dbReference>
<dbReference type="GO" id="GO:0046856">
    <property type="term" value="P:phosphatidylinositol dephosphorylation"/>
    <property type="evidence" value="ECO:0007669"/>
    <property type="project" value="InterPro"/>
</dbReference>
<evidence type="ECO:0000256" key="1">
    <source>
        <dbReference type="SAM" id="MobiDB-lite"/>
    </source>
</evidence>
<reference evidence="3 4" key="1">
    <citation type="journal article" date="2016" name="Sci. Rep.">
        <title>Peltaster fructicola genome reveals evolution from an invasive phytopathogen to an ectophytic parasite.</title>
        <authorList>
            <person name="Xu C."/>
            <person name="Chen H."/>
            <person name="Gleason M.L."/>
            <person name="Xu J.R."/>
            <person name="Liu H."/>
            <person name="Zhang R."/>
            <person name="Sun G."/>
        </authorList>
    </citation>
    <scope>NUCLEOTIDE SEQUENCE [LARGE SCALE GENOMIC DNA]</scope>
    <source>
        <strain evidence="3 4">LNHT1506</strain>
    </source>
</reference>
<dbReference type="PANTHER" id="PTHR11200">
    <property type="entry name" value="INOSITOL 5-PHOSPHATASE"/>
    <property type="match status" value="1"/>
</dbReference>
<gene>
    <name evidence="3" type="ORF">AMS68_000188</name>
</gene>
<dbReference type="SMART" id="SM00128">
    <property type="entry name" value="IPPc"/>
    <property type="match status" value="1"/>
</dbReference>
<feature type="compositionally biased region" description="Basic and acidic residues" evidence="1">
    <location>
        <begin position="190"/>
        <end position="203"/>
    </location>
</feature>
<dbReference type="OrthoDB" id="62798at2759"/>
<sequence>MLDLNTYIITFNCGREPINTDFFAAHLFDGLKPRDVSPDIIVLCLQEVAPIAYSFLSASMMTRYTSRLETAVTTALKTDYGVAVAEDFRLLQTRNVGMTAVMLFARKDVQIRLTRVDTAGVGVGLWEMGNKGAVGVRLWIEDEHAEDVVPFTFVAAHLAPMESAWERRNEDWRSICERLVFTSEATQQRRSSEDEPLLGKDDSEQSGSHEQGMFSPLNSLFFGGDLNYRTSDVKPQQDDHKTWAAPHTDDFASMLKQDQLTRERNAGKTLHLMDEADVTFPPSYKYSSQAQKQALELNPVVVRQDSLPVRCKA</sequence>
<name>A0A6H0XJ58_9PEZI</name>
<dbReference type="Pfam" id="PF22669">
    <property type="entry name" value="Exo_endo_phos2"/>
    <property type="match status" value="1"/>
</dbReference>
<feature type="region of interest" description="Disordered" evidence="1">
    <location>
        <begin position="185"/>
        <end position="210"/>
    </location>
</feature>
<organism evidence="3 4">
    <name type="scientific">Peltaster fructicola</name>
    <dbReference type="NCBI Taxonomy" id="286661"/>
    <lineage>
        <taxon>Eukaryota</taxon>
        <taxon>Fungi</taxon>
        <taxon>Dikarya</taxon>
        <taxon>Ascomycota</taxon>
        <taxon>Pezizomycotina</taxon>
        <taxon>Dothideomycetes</taxon>
        <taxon>Dothideomycetes incertae sedis</taxon>
        <taxon>Peltaster</taxon>
    </lineage>
</organism>
<dbReference type="AlphaFoldDB" id="A0A6H0XJ58"/>